<protein>
    <submittedName>
        <fullName evidence="2">Uncharacterized protein</fullName>
    </submittedName>
</protein>
<dbReference type="SUPFAM" id="SSF53474">
    <property type="entry name" value="alpha/beta-Hydrolases"/>
    <property type="match status" value="1"/>
</dbReference>
<accession>A0A433DJM7</accession>
<comment type="caution">
    <text evidence="2">The sequence shown here is derived from an EMBL/GenBank/DDBJ whole genome shotgun (WGS) entry which is preliminary data.</text>
</comment>
<gene>
    <name evidence="2" type="ORF">BC936DRAFT_136652</name>
</gene>
<evidence type="ECO:0000313" key="3">
    <source>
        <dbReference type="Proteomes" id="UP000268093"/>
    </source>
</evidence>
<dbReference type="Proteomes" id="UP000268093">
    <property type="component" value="Unassembled WGS sequence"/>
</dbReference>
<dbReference type="EMBL" id="RBNI01001019">
    <property type="protein sequence ID" value="RUP51007.1"/>
    <property type="molecule type" value="Genomic_DNA"/>
</dbReference>
<sequence length="151" mass="16926">MQDFGKRDRELFIRTYFTHVFGRNAETAFDVYREQICPSGPPASEMARYLASDVLSRVPSVRLAENLARRGRQVFVYEWDYESSGSQGLIKASHMMDAGIILSTGPGTRSSGLVIPRRGSGWRSRSAGRSWDSPRQGTRITRGCRSGRCTT</sequence>
<organism evidence="2 3">
    <name type="scientific">Jimgerdemannia flammicorona</name>
    <dbReference type="NCBI Taxonomy" id="994334"/>
    <lineage>
        <taxon>Eukaryota</taxon>
        <taxon>Fungi</taxon>
        <taxon>Fungi incertae sedis</taxon>
        <taxon>Mucoromycota</taxon>
        <taxon>Mucoromycotina</taxon>
        <taxon>Endogonomycetes</taxon>
        <taxon>Endogonales</taxon>
        <taxon>Endogonaceae</taxon>
        <taxon>Jimgerdemannia</taxon>
    </lineage>
</organism>
<feature type="region of interest" description="Disordered" evidence="1">
    <location>
        <begin position="116"/>
        <end position="151"/>
    </location>
</feature>
<name>A0A433DJM7_9FUNG</name>
<dbReference type="InterPro" id="IPR029058">
    <property type="entry name" value="AB_hydrolase_fold"/>
</dbReference>
<reference evidence="2 3" key="1">
    <citation type="journal article" date="2018" name="New Phytol.">
        <title>Phylogenomics of Endogonaceae and evolution of mycorrhizas within Mucoromycota.</title>
        <authorList>
            <person name="Chang Y."/>
            <person name="Desiro A."/>
            <person name="Na H."/>
            <person name="Sandor L."/>
            <person name="Lipzen A."/>
            <person name="Clum A."/>
            <person name="Barry K."/>
            <person name="Grigoriev I.V."/>
            <person name="Martin F.M."/>
            <person name="Stajich J.E."/>
            <person name="Smith M.E."/>
            <person name="Bonito G."/>
            <person name="Spatafora J.W."/>
        </authorList>
    </citation>
    <scope>NUCLEOTIDE SEQUENCE [LARGE SCALE GENOMIC DNA]</scope>
    <source>
        <strain evidence="2 3">GMNB39</strain>
    </source>
</reference>
<feature type="compositionally biased region" description="Low complexity" evidence="1">
    <location>
        <begin position="117"/>
        <end position="133"/>
    </location>
</feature>
<keyword evidence="3" id="KW-1185">Reference proteome</keyword>
<evidence type="ECO:0000256" key="1">
    <source>
        <dbReference type="SAM" id="MobiDB-lite"/>
    </source>
</evidence>
<dbReference type="AlphaFoldDB" id="A0A433DJM7"/>
<proteinExistence type="predicted"/>
<dbReference type="Gene3D" id="3.40.50.1820">
    <property type="entry name" value="alpha/beta hydrolase"/>
    <property type="match status" value="1"/>
</dbReference>
<evidence type="ECO:0000313" key="2">
    <source>
        <dbReference type="EMBL" id="RUP51007.1"/>
    </source>
</evidence>